<organism evidence="1 2">
    <name type="scientific">Xenopus laevis</name>
    <name type="common">African clawed frog</name>
    <dbReference type="NCBI Taxonomy" id="8355"/>
    <lineage>
        <taxon>Eukaryota</taxon>
        <taxon>Metazoa</taxon>
        <taxon>Chordata</taxon>
        <taxon>Craniata</taxon>
        <taxon>Vertebrata</taxon>
        <taxon>Euteleostomi</taxon>
        <taxon>Amphibia</taxon>
        <taxon>Batrachia</taxon>
        <taxon>Anura</taxon>
        <taxon>Pipoidea</taxon>
        <taxon>Pipidae</taxon>
        <taxon>Xenopodinae</taxon>
        <taxon>Xenopus</taxon>
        <taxon>Xenopus</taxon>
    </lineage>
</organism>
<proteinExistence type="predicted"/>
<dbReference type="Proteomes" id="UP000694892">
    <property type="component" value="Chromosome 4L"/>
</dbReference>
<protein>
    <submittedName>
        <fullName evidence="1">Uncharacterized protein</fullName>
    </submittedName>
</protein>
<evidence type="ECO:0000313" key="2">
    <source>
        <dbReference type="Proteomes" id="UP000694892"/>
    </source>
</evidence>
<dbReference type="AlphaFoldDB" id="A0A974D4I6"/>
<name>A0A974D4I6_XENLA</name>
<evidence type="ECO:0000313" key="1">
    <source>
        <dbReference type="EMBL" id="OCT84186.1"/>
    </source>
</evidence>
<dbReference type="EMBL" id="CM004472">
    <property type="protein sequence ID" value="OCT84186.1"/>
    <property type="molecule type" value="Genomic_DNA"/>
</dbReference>
<accession>A0A974D4I6</accession>
<sequence>MRNHHPTWNSHGQKANTILPYMNIIHYHSKFTPSVANLINYSFSILFIQAYEDNLNYPTYSICLTDKIYFKSEKKVIISFSKASFTFHIF</sequence>
<gene>
    <name evidence="1" type="ORF">XELAEV_18022328mg</name>
</gene>
<reference evidence="2" key="1">
    <citation type="journal article" date="2016" name="Nature">
        <title>Genome evolution in the allotetraploid frog Xenopus laevis.</title>
        <authorList>
            <person name="Session A.M."/>
            <person name="Uno Y."/>
            <person name="Kwon T."/>
            <person name="Chapman J.A."/>
            <person name="Toyoda A."/>
            <person name="Takahashi S."/>
            <person name="Fukui A."/>
            <person name="Hikosaka A."/>
            <person name="Suzuki A."/>
            <person name="Kondo M."/>
            <person name="van Heeringen S.J."/>
            <person name="Quigley I."/>
            <person name="Heinz S."/>
            <person name="Ogino H."/>
            <person name="Ochi H."/>
            <person name="Hellsten U."/>
            <person name="Lyons J.B."/>
            <person name="Simakov O."/>
            <person name="Putnam N."/>
            <person name="Stites J."/>
            <person name="Kuroki Y."/>
            <person name="Tanaka T."/>
            <person name="Michiue T."/>
            <person name="Watanabe M."/>
            <person name="Bogdanovic O."/>
            <person name="Lister R."/>
            <person name="Georgiou G."/>
            <person name="Paranjpe S.S."/>
            <person name="van Kruijsbergen I."/>
            <person name="Shu S."/>
            <person name="Carlson J."/>
            <person name="Kinoshita T."/>
            <person name="Ohta Y."/>
            <person name="Mawaribuchi S."/>
            <person name="Jenkins J."/>
            <person name="Grimwood J."/>
            <person name="Schmutz J."/>
            <person name="Mitros T."/>
            <person name="Mozaffari S.V."/>
            <person name="Suzuki Y."/>
            <person name="Haramoto Y."/>
            <person name="Yamamoto T.S."/>
            <person name="Takagi C."/>
            <person name="Heald R."/>
            <person name="Miller K."/>
            <person name="Haudenschild C."/>
            <person name="Kitzman J."/>
            <person name="Nakayama T."/>
            <person name="Izutsu Y."/>
            <person name="Robert J."/>
            <person name="Fortriede J."/>
            <person name="Burns K."/>
            <person name="Lotay V."/>
            <person name="Karimi K."/>
            <person name="Yasuoka Y."/>
            <person name="Dichmann D.S."/>
            <person name="Flajnik M.F."/>
            <person name="Houston D.W."/>
            <person name="Shendure J."/>
            <person name="DuPasquier L."/>
            <person name="Vize P.D."/>
            <person name="Zorn A.M."/>
            <person name="Ito M."/>
            <person name="Marcotte E.M."/>
            <person name="Wallingford J.B."/>
            <person name="Ito Y."/>
            <person name="Asashima M."/>
            <person name="Ueno N."/>
            <person name="Matsuda Y."/>
            <person name="Veenstra G.J."/>
            <person name="Fujiyama A."/>
            <person name="Harland R.M."/>
            <person name="Taira M."/>
            <person name="Rokhsar D.S."/>
        </authorList>
    </citation>
    <scope>NUCLEOTIDE SEQUENCE [LARGE SCALE GENOMIC DNA]</scope>
    <source>
        <strain evidence="2">J</strain>
    </source>
</reference>